<feature type="compositionally biased region" description="Polar residues" evidence="1">
    <location>
        <begin position="23"/>
        <end position="32"/>
    </location>
</feature>
<feature type="compositionally biased region" description="Polar residues" evidence="1">
    <location>
        <begin position="1"/>
        <end position="13"/>
    </location>
</feature>
<accession>A0A8S9PEX2</accession>
<gene>
    <name evidence="2" type="ORF">F2Q69_00008774</name>
</gene>
<evidence type="ECO:0000313" key="2">
    <source>
        <dbReference type="EMBL" id="KAF3513735.1"/>
    </source>
</evidence>
<evidence type="ECO:0000313" key="3">
    <source>
        <dbReference type="Proteomes" id="UP000712600"/>
    </source>
</evidence>
<comment type="caution">
    <text evidence="2">The sequence shown here is derived from an EMBL/GenBank/DDBJ whole genome shotgun (WGS) entry which is preliminary data.</text>
</comment>
<name>A0A8S9PEX2_BRACR</name>
<organism evidence="2 3">
    <name type="scientific">Brassica cretica</name>
    <name type="common">Mustard</name>
    <dbReference type="NCBI Taxonomy" id="69181"/>
    <lineage>
        <taxon>Eukaryota</taxon>
        <taxon>Viridiplantae</taxon>
        <taxon>Streptophyta</taxon>
        <taxon>Embryophyta</taxon>
        <taxon>Tracheophyta</taxon>
        <taxon>Spermatophyta</taxon>
        <taxon>Magnoliopsida</taxon>
        <taxon>eudicotyledons</taxon>
        <taxon>Gunneridae</taxon>
        <taxon>Pentapetalae</taxon>
        <taxon>rosids</taxon>
        <taxon>malvids</taxon>
        <taxon>Brassicales</taxon>
        <taxon>Brassicaceae</taxon>
        <taxon>Brassiceae</taxon>
        <taxon>Brassica</taxon>
    </lineage>
</organism>
<dbReference type="EMBL" id="QGKX02001521">
    <property type="protein sequence ID" value="KAF3513735.1"/>
    <property type="molecule type" value="Genomic_DNA"/>
</dbReference>
<protein>
    <submittedName>
        <fullName evidence="2">Uncharacterized protein</fullName>
    </submittedName>
</protein>
<evidence type="ECO:0000256" key="1">
    <source>
        <dbReference type="SAM" id="MobiDB-lite"/>
    </source>
</evidence>
<reference evidence="2" key="1">
    <citation type="submission" date="2019-12" db="EMBL/GenBank/DDBJ databases">
        <title>Genome sequencing and annotation of Brassica cretica.</title>
        <authorList>
            <person name="Studholme D.J."/>
            <person name="Sarris P."/>
        </authorList>
    </citation>
    <scope>NUCLEOTIDE SEQUENCE</scope>
    <source>
        <strain evidence="2">PFS-109/04</strain>
        <tissue evidence="2">Leaf</tissue>
    </source>
</reference>
<dbReference type="AlphaFoldDB" id="A0A8S9PEX2"/>
<proteinExistence type="predicted"/>
<feature type="region of interest" description="Disordered" evidence="1">
    <location>
        <begin position="1"/>
        <end position="32"/>
    </location>
</feature>
<dbReference type="Proteomes" id="UP000712600">
    <property type="component" value="Unassembled WGS sequence"/>
</dbReference>
<sequence length="52" mass="5685">MDNLIEVTSTKSKGLNPERTFDKYSSVQPTGQVRTETVSLQIKMILPSSSAA</sequence>